<dbReference type="AlphaFoldDB" id="A0A1T0CRJ9"/>
<dbReference type="RefSeq" id="WP_078317796.1">
    <property type="nucleotide sequence ID" value="NZ_MUYV01000006.1"/>
</dbReference>
<protein>
    <submittedName>
        <fullName evidence="2">Uncharacterized protein</fullName>
    </submittedName>
</protein>
<keyword evidence="3" id="KW-1185">Reference proteome</keyword>
<keyword evidence="1" id="KW-0472">Membrane</keyword>
<sequence>MFAFILNILIIAVVMWLFFKFMYPKPPKAFYPKPEDDTTMRRCHHCGHELATYRGLLFHENQSNERFFCNDEHLASYASAHPEEALPVDDEQKRS</sequence>
<comment type="caution">
    <text evidence="2">The sequence shown here is derived from an EMBL/GenBank/DDBJ whole genome shotgun (WGS) entry which is preliminary data.</text>
</comment>
<reference evidence="2 3" key="1">
    <citation type="submission" date="2017-02" db="EMBL/GenBank/DDBJ databases">
        <title>Draft genome sequence of Moraxella porci CCUG 54912T type strain.</title>
        <authorList>
            <person name="Salva-Serra F."/>
            <person name="Engstrom-Jakobsson H."/>
            <person name="Thorell K."/>
            <person name="Jaen-Luchoro D."/>
            <person name="Gonzales-Siles L."/>
            <person name="Karlsson R."/>
            <person name="Yazdan S."/>
            <person name="Boulund F."/>
            <person name="Johnning A."/>
            <person name="Engstrand L."/>
            <person name="Kristiansson E."/>
            <person name="Moore E."/>
        </authorList>
    </citation>
    <scope>NUCLEOTIDE SEQUENCE [LARGE SCALE GENOMIC DNA]</scope>
    <source>
        <strain evidence="2 3">CCUG 54912</strain>
    </source>
</reference>
<proteinExistence type="predicted"/>
<dbReference type="EMBL" id="MUYV01000006">
    <property type="protein sequence ID" value="OOS24960.1"/>
    <property type="molecule type" value="Genomic_DNA"/>
</dbReference>
<keyword evidence="1" id="KW-1133">Transmembrane helix</keyword>
<feature type="transmembrane region" description="Helical" evidence="1">
    <location>
        <begin position="6"/>
        <end position="23"/>
    </location>
</feature>
<accession>A0A1T0CRJ9</accession>
<dbReference type="Proteomes" id="UP000190683">
    <property type="component" value="Unassembled WGS sequence"/>
</dbReference>
<evidence type="ECO:0000256" key="1">
    <source>
        <dbReference type="SAM" id="Phobius"/>
    </source>
</evidence>
<name>A0A1T0CRJ9_9GAMM</name>
<organism evidence="2 3">
    <name type="scientific">Moraxella porci DSM 25326</name>
    <dbReference type="NCBI Taxonomy" id="573983"/>
    <lineage>
        <taxon>Bacteria</taxon>
        <taxon>Pseudomonadati</taxon>
        <taxon>Pseudomonadota</taxon>
        <taxon>Gammaproteobacteria</taxon>
        <taxon>Moraxellales</taxon>
        <taxon>Moraxellaceae</taxon>
        <taxon>Moraxella</taxon>
    </lineage>
</organism>
<evidence type="ECO:0000313" key="3">
    <source>
        <dbReference type="Proteomes" id="UP000190683"/>
    </source>
</evidence>
<gene>
    <name evidence="2" type="ORF">B0681_05755</name>
</gene>
<keyword evidence="1" id="KW-0812">Transmembrane</keyword>
<evidence type="ECO:0000313" key="2">
    <source>
        <dbReference type="EMBL" id="OOS24960.1"/>
    </source>
</evidence>